<dbReference type="STRING" id="131310.A0A0N4ZJ17"/>
<dbReference type="Proteomes" id="UP000038045">
    <property type="component" value="Unplaced"/>
</dbReference>
<keyword evidence="1" id="KW-0732">Signal</keyword>
<evidence type="ECO:0000313" key="2">
    <source>
        <dbReference type="Proteomes" id="UP000038045"/>
    </source>
</evidence>
<proteinExistence type="predicted"/>
<name>A0A0N4ZJ17_PARTI</name>
<evidence type="ECO:0000256" key="1">
    <source>
        <dbReference type="SAM" id="SignalP"/>
    </source>
</evidence>
<sequence>MLYILVILFGFIGNIFCNVICNGYSNYTLNNVNYTDTVGSKECIDDVCVYFNGVVTCDRTTDDSIVVKEDKFFGIFVGCYEDFEALININPFIKWPEIESDMKTCKSVPHGFHLRFVDRIGSYYGGFSLKCTTNGDYDKIVFGTSDTSLREDDLDEVMFNKSVLQNFTSG</sequence>
<dbReference type="WBParaSite" id="PTRK_0000792900.1">
    <property type="protein sequence ID" value="PTRK_0000792900.1"/>
    <property type="gene ID" value="PTRK_0000792900"/>
</dbReference>
<organism evidence="2 3">
    <name type="scientific">Parastrongyloides trichosuri</name>
    <name type="common">Possum-specific nematode worm</name>
    <dbReference type="NCBI Taxonomy" id="131310"/>
    <lineage>
        <taxon>Eukaryota</taxon>
        <taxon>Metazoa</taxon>
        <taxon>Ecdysozoa</taxon>
        <taxon>Nematoda</taxon>
        <taxon>Chromadorea</taxon>
        <taxon>Rhabditida</taxon>
        <taxon>Tylenchina</taxon>
        <taxon>Panagrolaimomorpha</taxon>
        <taxon>Strongyloidoidea</taxon>
        <taxon>Strongyloididae</taxon>
        <taxon>Parastrongyloides</taxon>
    </lineage>
</organism>
<dbReference type="AlphaFoldDB" id="A0A0N4ZJ17"/>
<feature type="chain" id="PRO_5005891781" evidence="1">
    <location>
        <begin position="18"/>
        <end position="170"/>
    </location>
</feature>
<evidence type="ECO:0000313" key="3">
    <source>
        <dbReference type="WBParaSite" id="PTRK_0000792900.1"/>
    </source>
</evidence>
<feature type="signal peptide" evidence="1">
    <location>
        <begin position="1"/>
        <end position="17"/>
    </location>
</feature>
<protein>
    <submittedName>
        <fullName evidence="3">Glycoprotein</fullName>
    </submittedName>
</protein>
<accession>A0A0N4ZJ17</accession>
<reference evidence="3" key="1">
    <citation type="submission" date="2017-02" db="UniProtKB">
        <authorList>
            <consortium name="WormBaseParasite"/>
        </authorList>
    </citation>
    <scope>IDENTIFICATION</scope>
</reference>
<keyword evidence="2" id="KW-1185">Reference proteome</keyword>